<dbReference type="GeneTree" id="ENSGT00940000157824"/>
<dbReference type="GO" id="GO:0005829">
    <property type="term" value="C:cytosol"/>
    <property type="evidence" value="ECO:0007669"/>
    <property type="project" value="Ensembl"/>
</dbReference>
<evidence type="ECO:0000256" key="6">
    <source>
        <dbReference type="ARBA" id="ARBA00023054"/>
    </source>
</evidence>
<gene>
    <name evidence="14" type="primary">FAM161A</name>
</gene>
<dbReference type="GO" id="GO:0005814">
    <property type="term" value="C:centriole"/>
    <property type="evidence" value="ECO:0007669"/>
    <property type="project" value="UniProtKB-SubCell"/>
</dbReference>
<dbReference type="GO" id="GO:0005654">
    <property type="term" value="C:nucleoplasm"/>
    <property type="evidence" value="ECO:0007669"/>
    <property type="project" value="Ensembl"/>
</dbReference>
<evidence type="ECO:0000256" key="2">
    <source>
        <dbReference type="ARBA" id="ARBA00004120"/>
    </source>
</evidence>
<dbReference type="InterPro" id="IPR051655">
    <property type="entry name" value="FAM161"/>
</dbReference>
<comment type="function">
    <text evidence="10">Involved in ciliogenesis.</text>
</comment>
<evidence type="ECO:0000256" key="4">
    <source>
        <dbReference type="ARBA" id="ARBA00022490"/>
    </source>
</evidence>
<accession>A0A8C2VQV7</accession>
<dbReference type="GO" id="GO:0008017">
    <property type="term" value="F:microtubule binding"/>
    <property type="evidence" value="ECO:0007669"/>
    <property type="project" value="Ensembl"/>
</dbReference>
<dbReference type="Ensembl" id="ENSCLAT00000017146.1">
    <property type="protein sequence ID" value="ENSCLAP00000016980.1"/>
    <property type="gene ID" value="ENSCLAG00000011652.1"/>
</dbReference>
<dbReference type="GO" id="GO:0032391">
    <property type="term" value="C:photoreceptor connecting cilium"/>
    <property type="evidence" value="ECO:0007669"/>
    <property type="project" value="Ensembl"/>
</dbReference>
<dbReference type="Proteomes" id="UP000694398">
    <property type="component" value="Unassembled WGS sequence"/>
</dbReference>
<comment type="subcellular location">
    <subcellularLocation>
        <location evidence="2">Cytoplasm</location>
        <location evidence="2">Cytoskeleton</location>
        <location evidence="2">Cilium basal body</location>
    </subcellularLocation>
    <subcellularLocation>
        <location evidence="1">Cytoplasm</location>
        <location evidence="1">Cytoskeleton</location>
        <location evidence="1">Microtubule organizing center</location>
        <location evidence="1">Centrosome</location>
        <location evidence="1">Centriole</location>
    </subcellularLocation>
</comment>
<keyword evidence="15" id="KW-1185">Reference proteome</keyword>
<organism evidence="14 15">
    <name type="scientific">Chinchilla lanigera</name>
    <name type="common">Long-tailed chinchilla</name>
    <name type="synonym">Chinchilla villidera</name>
    <dbReference type="NCBI Taxonomy" id="34839"/>
    <lineage>
        <taxon>Eukaryota</taxon>
        <taxon>Metazoa</taxon>
        <taxon>Chordata</taxon>
        <taxon>Craniata</taxon>
        <taxon>Vertebrata</taxon>
        <taxon>Euteleostomi</taxon>
        <taxon>Mammalia</taxon>
        <taxon>Eutheria</taxon>
        <taxon>Euarchontoglires</taxon>
        <taxon>Glires</taxon>
        <taxon>Rodentia</taxon>
        <taxon>Hystricomorpha</taxon>
        <taxon>Chinchillidae</taxon>
        <taxon>Chinchilla</taxon>
    </lineage>
</organism>
<name>A0A8C2VQV7_CHILA</name>
<feature type="region of interest" description="Disordered" evidence="13">
    <location>
        <begin position="40"/>
        <end position="60"/>
    </location>
</feature>
<feature type="region of interest" description="Disordered" evidence="13">
    <location>
        <begin position="455"/>
        <end position="511"/>
    </location>
</feature>
<sequence>MASSHREAKLAAASLHLPVNPRTGARVAQYEREDALEALAEADSPEEEQVSRPARASAGSDTYSSMLGRNIHCGDILSFSDLCHSNEEYFRRVEELKAAHTETMEKLEKMYQNKLKLKGFQPVAIREDVPSNSSSSVSESNSCRPVVLMTSLSEPDLGLSSSAYTSSSEEELPSLEQEHPGKDKVMTRAKALISNMWKNFCVEDYIQGEDTDFQVAEKTRKKPKEWVPSITVPAPFQMMLREQKKKEEAMKSKPDSDIVQKLPQNEDESECKKKFRANPVPLSVLLPLYHELVKQNEEQRRARKEKNKETLLASQKPFTFVAREEQKQAAREKQLRDRLKCKKTTHRFKARPIPRSTYSSATSDKLKEEELLRNLRAQLRAQKLLENSSPLPHKHVRSPKCPEQAGKLRNKHTARFQTPDVEDLPEECKKLFSEHKCPKLSAVRRPLDLHMRSSKCAERENVSASEENLKQTRGPHLSPRRESSGRNACAKPASCGCKPPVPTASSSRREQAIRRSLEEKKMLEEERNRILTKRKQRMKELQKLLTTRAKAYDPHQSLAQMSKSKLKYLRKSEKERMREYRRELEEREDKLKMRPLLFERVSQVVFIGI</sequence>
<dbReference type="AlphaFoldDB" id="A0A8C2VQV7"/>
<evidence type="ECO:0000256" key="3">
    <source>
        <dbReference type="ARBA" id="ARBA00006663"/>
    </source>
</evidence>
<feature type="coiled-coil region" evidence="12">
    <location>
        <begin position="563"/>
        <end position="594"/>
    </location>
</feature>
<evidence type="ECO:0000313" key="14">
    <source>
        <dbReference type="Ensembl" id="ENSCLAP00000016980.1"/>
    </source>
</evidence>
<evidence type="ECO:0000256" key="9">
    <source>
        <dbReference type="ARBA" id="ARBA00023273"/>
    </source>
</evidence>
<evidence type="ECO:0000256" key="11">
    <source>
        <dbReference type="ARBA" id="ARBA00039949"/>
    </source>
</evidence>
<evidence type="ECO:0000256" key="8">
    <source>
        <dbReference type="ARBA" id="ARBA00023212"/>
    </source>
</evidence>
<dbReference type="GO" id="GO:0005813">
    <property type="term" value="C:centrosome"/>
    <property type="evidence" value="ECO:0007669"/>
    <property type="project" value="Ensembl"/>
</dbReference>
<keyword evidence="9" id="KW-0966">Cell projection</keyword>
<dbReference type="GO" id="GO:0005794">
    <property type="term" value="C:Golgi apparatus"/>
    <property type="evidence" value="ECO:0007669"/>
    <property type="project" value="Ensembl"/>
</dbReference>
<reference evidence="14" key="2">
    <citation type="submission" date="2025-09" db="UniProtKB">
        <authorList>
            <consortium name="Ensembl"/>
        </authorList>
    </citation>
    <scope>IDENTIFICATION</scope>
</reference>
<comment type="similarity">
    <text evidence="3">Belongs to the FAM161 family.</text>
</comment>
<keyword evidence="6 12" id="KW-0175">Coiled coil</keyword>
<dbReference type="PANTHER" id="PTHR21501">
    <property type="entry name" value="PROTEIN FAM-161"/>
    <property type="match status" value="1"/>
</dbReference>
<keyword evidence="4" id="KW-0963">Cytoplasm</keyword>
<dbReference type="OrthoDB" id="2150121at2759"/>
<dbReference type="GO" id="GO:0060271">
    <property type="term" value="P:cilium assembly"/>
    <property type="evidence" value="ECO:0007669"/>
    <property type="project" value="Ensembl"/>
</dbReference>
<proteinExistence type="inferred from homology"/>
<dbReference type="GO" id="GO:0097431">
    <property type="term" value="C:mitotic spindle pole"/>
    <property type="evidence" value="ECO:0007669"/>
    <property type="project" value="Ensembl"/>
</dbReference>
<feature type="region of interest" description="Disordered" evidence="13">
    <location>
        <begin position="388"/>
        <end position="413"/>
    </location>
</feature>
<dbReference type="GO" id="GO:0000235">
    <property type="term" value="C:astral microtubule"/>
    <property type="evidence" value="ECO:0007669"/>
    <property type="project" value="Ensembl"/>
</dbReference>
<keyword evidence="7" id="KW-0969">Cilium</keyword>
<evidence type="ECO:0000256" key="1">
    <source>
        <dbReference type="ARBA" id="ARBA00004114"/>
    </source>
</evidence>
<feature type="region of interest" description="Disordered" evidence="13">
    <location>
        <begin position="158"/>
        <end position="181"/>
    </location>
</feature>
<keyword evidence="5" id="KW-0970">Cilium biogenesis/degradation</keyword>
<evidence type="ECO:0000256" key="13">
    <source>
        <dbReference type="SAM" id="MobiDB-lite"/>
    </source>
</evidence>
<dbReference type="GO" id="GO:0001917">
    <property type="term" value="C:photoreceptor inner segment"/>
    <property type="evidence" value="ECO:0007669"/>
    <property type="project" value="Ensembl"/>
</dbReference>
<protein>
    <recommendedName>
        <fullName evidence="11">Protein FAM161A</fullName>
    </recommendedName>
</protein>
<evidence type="ECO:0000256" key="7">
    <source>
        <dbReference type="ARBA" id="ARBA00023069"/>
    </source>
</evidence>
<dbReference type="PANTHER" id="PTHR21501:SF3">
    <property type="entry name" value="PROTEIN FAM161A"/>
    <property type="match status" value="1"/>
</dbReference>
<reference evidence="14" key="1">
    <citation type="submission" date="2025-08" db="UniProtKB">
        <authorList>
            <consortium name="Ensembl"/>
        </authorList>
    </citation>
    <scope>IDENTIFICATION</scope>
</reference>
<feature type="coiled-coil region" evidence="12">
    <location>
        <begin position="289"/>
        <end position="342"/>
    </location>
</feature>
<dbReference type="GO" id="GO:0042802">
    <property type="term" value="F:identical protein binding"/>
    <property type="evidence" value="ECO:0007669"/>
    <property type="project" value="Ensembl"/>
</dbReference>
<dbReference type="GO" id="GO:0036064">
    <property type="term" value="C:ciliary basal body"/>
    <property type="evidence" value="ECO:0007669"/>
    <property type="project" value="Ensembl"/>
</dbReference>
<keyword evidence="8" id="KW-0206">Cytoskeleton</keyword>
<dbReference type="GeneID" id="102020816"/>
<evidence type="ECO:0000256" key="5">
    <source>
        <dbReference type="ARBA" id="ARBA00022794"/>
    </source>
</evidence>
<dbReference type="InterPro" id="IPR019579">
    <property type="entry name" value="FAM161A/B"/>
</dbReference>
<evidence type="ECO:0000256" key="10">
    <source>
        <dbReference type="ARBA" id="ARBA00037165"/>
    </source>
</evidence>
<dbReference type="OMA" id="RENRWPY"/>
<evidence type="ECO:0000313" key="15">
    <source>
        <dbReference type="Proteomes" id="UP000694398"/>
    </source>
</evidence>
<dbReference type="Pfam" id="PF10595">
    <property type="entry name" value="FAM161A_B"/>
    <property type="match status" value="1"/>
</dbReference>
<evidence type="ECO:0000256" key="12">
    <source>
        <dbReference type="SAM" id="Coils"/>
    </source>
</evidence>